<sequence length="368" mass="40774">RPHCLAKDRLRLWLPEKSRALSQNEAPDQIPDTSDIQLDRILEVIGASWAPSTKETYGAGLLVFHVYCDMCELPESARCPLSLNLLTSFVASCAGSYSGSTLASYTAGLRAWHLLHGVPWHINTDELKAVLEGATRLAPPSSKIAKRSPFTPAILTLFRSHMQLDKPQDAAIFACMTVVFYGVARLGEFTVNSLKSFDPVKHVTCMRLSQETDRNGLLVTKIHVPSTKSSPSTGEDVQFAVQQGLSDPIAALENHLRINKADPSAHLFAWLHHKGLRPLTKRDVTKRITEIANAHAGLPNLKGHSLRIGGTLEYLLRGVPFDVVKTMGRWSSEAFTIYLRQHAQILAPYLQATPLLEPFTRYTMPPVR</sequence>
<dbReference type="Proteomes" id="UP000790377">
    <property type="component" value="Unassembled WGS sequence"/>
</dbReference>
<reference evidence="1" key="1">
    <citation type="journal article" date="2021" name="New Phytol.">
        <title>Evolutionary innovations through gain and loss of genes in the ectomycorrhizal Boletales.</title>
        <authorList>
            <person name="Wu G."/>
            <person name="Miyauchi S."/>
            <person name="Morin E."/>
            <person name="Kuo A."/>
            <person name="Drula E."/>
            <person name="Varga T."/>
            <person name="Kohler A."/>
            <person name="Feng B."/>
            <person name="Cao Y."/>
            <person name="Lipzen A."/>
            <person name="Daum C."/>
            <person name="Hundley H."/>
            <person name="Pangilinan J."/>
            <person name="Johnson J."/>
            <person name="Barry K."/>
            <person name="LaButti K."/>
            <person name="Ng V."/>
            <person name="Ahrendt S."/>
            <person name="Min B."/>
            <person name="Choi I.G."/>
            <person name="Park H."/>
            <person name="Plett J.M."/>
            <person name="Magnuson J."/>
            <person name="Spatafora J.W."/>
            <person name="Nagy L.G."/>
            <person name="Henrissat B."/>
            <person name="Grigoriev I.V."/>
            <person name="Yang Z.L."/>
            <person name="Xu J."/>
            <person name="Martin F.M."/>
        </authorList>
    </citation>
    <scope>NUCLEOTIDE SEQUENCE</scope>
    <source>
        <strain evidence="1">ATCC 28755</strain>
    </source>
</reference>
<comment type="caution">
    <text evidence="1">The sequence shown here is derived from an EMBL/GenBank/DDBJ whole genome shotgun (WGS) entry which is preliminary data.</text>
</comment>
<evidence type="ECO:0000313" key="2">
    <source>
        <dbReference type="Proteomes" id="UP000790377"/>
    </source>
</evidence>
<accession>A0ACB7ZQ90</accession>
<keyword evidence="2" id="KW-1185">Reference proteome</keyword>
<name>A0ACB7ZQ90_9AGAM</name>
<gene>
    <name evidence="1" type="ORF">BJ138DRAFT_1020727</name>
</gene>
<dbReference type="EMBL" id="MU269009">
    <property type="protein sequence ID" value="KAH7903385.1"/>
    <property type="molecule type" value="Genomic_DNA"/>
</dbReference>
<organism evidence="1 2">
    <name type="scientific">Hygrophoropsis aurantiaca</name>
    <dbReference type="NCBI Taxonomy" id="72124"/>
    <lineage>
        <taxon>Eukaryota</taxon>
        <taxon>Fungi</taxon>
        <taxon>Dikarya</taxon>
        <taxon>Basidiomycota</taxon>
        <taxon>Agaricomycotina</taxon>
        <taxon>Agaricomycetes</taxon>
        <taxon>Agaricomycetidae</taxon>
        <taxon>Boletales</taxon>
        <taxon>Coniophorineae</taxon>
        <taxon>Hygrophoropsidaceae</taxon>
        <taxon>Hygrophoropsis</taxon>
    </lineage>
</organism>
<feature type="non-terminal residue" evidence="1">
    <location>
        <position position="1"/>
    </location>
</feature>
<proteinExistence type="predicted"/>
<evidence type="ECO:0000313" key="1">
    <source>
        <dbReference type="EMBL" id="KAH7903385.1"/>
    </source>
</evidence>
<protein>
    <submittedName>
        <fullName evidence="1">Uncharacterized protein</fullName>
    </submittedName>
</protein>